<organism evidence="1 2">
    <name type="scientific">Rubroshorea leprosula</name>
    <dbReference type="NCBI Taxonomy" id="152421"/>
    <lineage>
        <taxon>Eukaryota</taxon>
        <taxon>Viridiplantae</taxon>
        <taxon>Streptophyta</taxon>
        <taxon>Embryophyta</taxon>
        <taxon>Tracheophyta</taxon>
        <taxon>Spermatophyta</taxon>
        <taxon>Magnoliopsida</taxon>
        <taxon>eudicotyledons</taxon>
        <taxon>Gunneridae</taxon>
        <taxon>Pentapetalae</taxon>
        <taxon>rosids</taxon>
        <taxon>malvids</taxon>
        <taxon>Malvales</taxon>
        <taxon>Dipterocarpaceae</taxon>
        <taxon>Rubroshorea</taxon>
    </lineage>
</organism>
<name>A0AAV5JFZ6_9ROSI</name>
<protein>
    <submittedName>
        <fullName evidence="1">Uncharacterized protein</fullName>
    </submittedName>
</protein>
<gene>
    <name evidence="1" type="ORF">SLEP1_g22278</name>
</gene>
<proteinExistence type="predicted"/>
<evidence type="ECO:0000313" key="2">
    <source>
        <dbReference type="Proteomes" id="UP001054252"/>
    </source>
</evidence>
<dbReference type="EMBL" id="BPVZ01000033">
    <property type="protein sequence ID" value="GKV10985.1"/>
    <property type="molecule type" value="Genomic_DNA"/>
</dbReference>
<comment type="caution">
    <text evidence="1">The sequence shown here is derived from an EMBL/GenBank/DDBJ whole genome shotgun (WGS) entry which is preliminary data.</text>
</comment>
<evidence type="ECO:0000313" key="1">
    <source>
        <dbReference type="EMBL" id="GKV10985.1"/>
    </source>
</evidence>
<sequence>MVENGELNSRVTKRNWKEIKPAFKQWVEKVICKEIHEKNSLEEVNGSKEDLVSKEDNKEVEKLDDAIEFQDAQRTKVETQACLEKSFNKAEFSSTVQDVQAINFIFPAEFDIINNPFYYQACWGHKKNSSHVKFWYHSSSL</sequence>
<keyword evidence="2" id="KW-1185">Reference proteome</keyword>
<reference evidence="1 2" key="1">
    <citation type="journal article" date="2021" name="Commun. Biol.">
        <title>The genome of Shorea leprosula (Dipterocarpaceae) highlights the ecological relevance of drought in aseasonal tropical rainforests.</title>
        <authorList>
            <person name="Ng K.K.S."/>
            <person name="Kobayashi M.J."/>
            <person name="Fawcett J.A."/>
            <person name="Hatakeyama M."/>
            <person name="Paape T."/>
            <person name="Ng C.H."/>
            <person name="Ang C.C."/>
            <person name="Tnah L.H."/>
            <person name="Lee C.T."/>
            <person name="Nishiyama T."/>
            <person name="Sese J."/>
            <person name="O'Brien M.J."/>
            <person name="Copetti D."/>
            <person name="Mohd Noor M.I."/>
            <person name="Ong R.C."/>
            <person name="Putra M."/>
            <person name="Sireger I.Z."/>
            <person name="Indrioko S."/>
            <person name="Kosugi Y."/>
            <person name="Izuno A."/>
            <person name="Isagi Y."/>
            <person name="Lee S.L."/>
            <person name="Shimizu K.K."/>
        </authorList>
    </citation>
    <scope>NUCLEOTIDE SEQUENCE [LARGE SCALE GENOMIC DNA]</scope>
    <source>
        <strain evidence="1">214</strain>
    </source>
</reference>
<dbReference type="AlphaFoldDB" id="A0AAV5JFZ6"/>
<accession>A0AAV5JFZ6</accession>
<dbReference type="Proteomes" id="UP001054252">
    <property type="component" value="Unassembled WGS sequence"/>
</dbReference>